<feature type="transmembrane region" description="Helical" evidence="7">
    <location>
        <begin position="144"/>
        <end position="177"/>
    </location>
</feature>
<feature type="transmembrane region" description="Helical" evidence="7">
    <location>
        <begin position="406"/>
        <end position="427"/>
    </location>
</feature>
<feature type="transmembrane region" description="Helical" evidence="7">
    <location>
        <begin position="283"/>
        <end position="303"/>
    </location>
</feature>
<dbReference type="PANTHER" id="PTHR33362:SF3">
    <property type="entry name" value="SIALIC ACID TRAP TRANSPORTER PERMEASE PROTEIN SIAT"/>
    <property type="match status" value="1"/>
</dbReference>
<dbReference type="Proteomes" id="UP000546257">
    <property type="component" value="Unassembled WGS sequence"/>
</dbReference>
<evidence type="ECO:0000256" key="6">
    <source>
        <dbReference type="ARBA" id="ARBA00023136"/>
    </source>
</evidence>
<name>A0A7J9SMJ7_9EURY</name>
<feature type="transmembrane region" description="Helical" evidence="7">
    <location>
        <begin position="229"/>
        <end position="246"/>
    </location>
</feature>
<evidence type="ECO:0000313" key="10">
    <source>
        <dbReference type="Proteomes" id="UP000546257"/>
    </source>
</evidence>
<feature type="transmembrane region" description="Helical" evidence="7">
    <location>
        <begin position="12"/>
        <end position="39"/>
    </location>
</feature>
<reference evidence="9 10" key="1">
    <citation type="submission" date="2020-08" db="EMBL/GenBank/DDBJ databases">
        <authorList>
            <person name="Seo M.-J."/>
        </authorList>
    </citation>
    <scope>NUCLEOTIDE SEQUENCE [LARGE SCALE GENOMIC DNA]</scope>
    <source>
        <strain evidence="9 10">MBLA0160</strain>
    </source>
</reference>
<keyword evidence="2" id="KW-1003">Cell membrane</keyword>
<keyword evidence="6 7" id="KW-0472">Membrane</keyword>
<keyword evidence="10" id="KW-1185">Reference proteome</keyword>
<evidence type="ECO:0000256" key="3">
    <source>
        <dbReference type="ARBA" id="ARBA00022519"/>
    </source>
</evidence>
<organism evidence="9 10">
    <name type="scientific">Halobellus ruber</name>
    <dbReference type="NCBI Taxonomy" id="2761102"/>
    <lineage>
        <taxon>Archaea</taxon>
        <taxon>Methanobacteriati</taxon>
        <taxon>Methanobacteriota</taxon>
        <taxon>Stenosarchaea group</taxon>
        <taxon>Halobacteria</taxon>
        <taxon>Halobacteriales</taxon>
        <taxon>Haloferacaceae</taxon>
        <taxon>Halobellus</taxon>
    </lineage>
</organism>
<evidence type="ECO:0000259" key="8">
    <source>
        <dbReference type="Pfam" id="PF06808"/>
    </source>
</evidence>
<dbReference type="PIRSF" id="PIRSF006066">
    <property type="entry name" value="HI0050"/>
    <property type="match status" value="1"/>
</dbReference>
<evidence type="ECO:0000256" key="4">
    <source>
        <dbReference type="ARBA" id="ARBA00022692"/>
    </source>
</evidence>
<dbReference type="EMBL" id="JACKXD010000006">
    <property type="protein sequence ID" value="MBB6647653.1"/>
    <property type="molecule type" value="Genomic_DNA"/>
</dbReference>
<feature type="domain" description="TRAP C4-dicarboxylate transport system permease DctM subunit" evidence="8">
    <location>
        <begin position="17"/>
        <end position="422"/>
    </location>
</feature>
<keyword evidence="5 7" id="KW-1133">Transmembrane helix</keyword>
<feature type="transmembrane region" description="Helical" evidence="7">
    <location>
        <begin position="352"/>
        <end position="373"/>
    </location>
</feature>
<dbReference type="AlphaFoldDB" id="A0A7J9SMJ7"/>
<dbReference type="NCBIfam" id="TIGR00786">
    <property type="entry name" value="dctM"/>
    <property type="match status" value="1"/>
</dbReference>
<comment type="subcellular location">
    <subcellularLocation>
        <location evidence="1">Cell inner membrane</location>
        <topology evidence="1">Multi-pass membrane protein</topology>
    </subcellularLocation>
</comment>
<keyword evidence="4 7" id="KW-0812">Transmembrane</keyword>
<accession>A0A7J9SMJ7</accession>
<dbReference type="InterPro" id="IPR010656">
    <property type="entry name" value="DctM"/>
</dbReference>
<evidence type="ECO:0000256" key="1">
    <source>
        <dbReference type="ARBA" id="ARBA00004429"/>
    </source>
</evidence>
<protein>
    <submittedName>
        <fullName evidence="9">TRAP transporter large permease</fullName>
    </submittedName>
</protein>
<gene>
    <name evidence="9" type="ORF">H5V44_15415</name>
</gene>
<keyword evidence="3" id="KW-0997">Cell inner membrane</keyword>
<dbReference type="GO" id="GO:0005886">
    <property type="term" value="C:plasma membrane"/>
    <property type="evidence" value="ECO:0007669"/>
    <property type="project" value="UniProtKB-SubCell"/>
</dbReference>
<feature type="transmembrane region" description="Helical" evidence="7">
    <location>
        <begin position="379"/>
        <end position="399"/>
    </location>
</feature>
<dbReference type="GO" id="GO:0022857">
    <property type="term" value="F:transmembrane transporter activity"/>
    <property type="evidence" value="ECO:0007669"/>
    <property type="project" value="TreeGrafter"/>
</dbReference>
<dbReference type="InterPro" id="IPR004681">
    <property type="entry name" value="TRAP_DctM"/>
</dbReference>
<feature type="transmembrane region" description="Helical" evidence="7">
    <location>
        <begin position="252"/>
        <end position="271"/>
    </location>
</feature>
<proteinExistence type="predicted"/>
<evidence type="ECO:0000256" key="2">
    <source>
        <dbReference type="ARBA" id="ARBA00022475"/>
    </source>
</evidence>
<dbReference type="RefSeq" id="WP_185194023.1">
    <property type="nucleotide sequence ID" value="NZ_JACKXD010000006.1"/>
</dbReference>
<evidence type="ECO:0000256" key="7">
    <source>
        <dbReference type="SAM" id="Phobius"/>
    </source>
</evidence>
<evidence type="ECO:0000256" key="5">
    <source>
        <dbReference type="ARBA" id="ARBA00022989"/>
    </source>
</evidence>
<sequence length="428" mass="45226">MILQLLSTGEILILATVVCVILFLIGLPIYLVFGFWGLIYHATSESFPISNIALEHYDVLQTFPFTAIPLFILVGDLIYESGIAAEVVDFTKETIGWWPGSTGNTAIGTASIFSAITGSNAATTASVGNALYPQMQNEGYKDTYAAGTIAAGGVLGAIIPPSILLIIYGVAFGVSIIDLFKAGIAPGIGMLIVLVGINTYYSKKEDYGSQTTPGINPLKIIKAGWRAKIGIGTIVILLGGIFAGIFTPTESAAVAVIYILALSVGTGRISSFEEILRASFSSLLLLGVIIPMVVTSVLIQQSMSNLGLQTTIANAVIGLQNEFLILLAILAIIWIAGTVMDATPNLLLTAPMLAPAAAEIGWGPIVWGMIFMMGDSVGFITPPYGLNLYIISGIAEIDYIRVARAVVPYLLGLVAVWIGYAVIHLYVI</sequence>
<dbReference type="PANTHER" id="PTHR33362">
    <property type="entry name" value="SIALIC ACID TRAP TRANSPORTER PERMEASE PROTEIN SIAT-RELATED"/>
    <property type="match status" value="1"/>
</dbReference>
<comment type="caution">
    <text evidence="9">The sequence shown here is derived from an EMBL/GenBank/DDBJ whole genome shotgun (WGS) entry which is preliminary data.</text>
</comment>
<feature type="transmembrane region" description="Helical" evidence="7">
    <location>
        <begin position="323"/>
        <end position="340"/>
    </location>
</feature>
<evidence type="ECO:0000313" key="9">
    <source>
        <dbReference type="EMBL" id="MBB6647653.1"/>
    </source>
</evidence>
<dbReference type="Pfam" id="PF06808">
    <property type="entry name" value="DctM"/>
    <property type="match status" value="1"/>
</dbReference>
<feature type="transmembrane region" description="Helical" evidence="7">
    <location>
        <begin position="183"/>
        <end position="201"/>
    </location>
</feature>